<evidence type="ECO:0000313" key="1">
    <source>
        <dbReference type="EMBL" id="SUE72390.1"/>
    </source>
</evidence>
<gene>
    <name evidence="1" type="ORF">NCTC10692_04545</name>
</gene>
<dbReference type="EMBL" id="UGUV01000003">
    <property type="protein sequence ID" value="SUE72390.1"/>
    <property type="molecule type" value="Genomic_DNA"/>
</dbReference>
<accession>A0A379PHW5</accession>
<dbReference type="RefSeq" id="WP_020307660.1">
    <property type="nucleotide sequence ID" value="NZ_FNZC01000019.1"/>
</dbReference>
<proteinExistence type="predicted"/>
<sequence>MLSAQNAPPQNTENPSPSIRWTNRRDLLKWVKAFQVYFPRKAHLANKAAATLAGIESFERLYDDLPASADDSDTTDRLYSKRRMVRFKEDRLTLIRDFRILPDAADQFLTSCPVGCQDCLFDGIKDTYYDEALCYYRDDQPPSDSVEAIVEQQHQLAIGQRLSTVDSTDRLGEYLPPQMIFDLFNFLRLPFTADLTGEDSIDASAPMTRVGWVADRELGRLECFALAFTAPPNWCRDEVFYSALAQVSLTRNLDDRPVILLNNLPQQLVRTGNIYTSFGWVVTAAKVFPFLVSHRGVPVADLLVELATFDAAKSSSIADSSNVALSVFWSLLRQHSRMQLPETPEFLSLPDNWMVTTGATGHAIERRKHTSPKD</sequence>
<protein>
    <submittedName>
        <fullName evidence="1">Uncharacterized protein</fullName>
    </submittedName>
</protein>
<reference evidence="1 2" key="1">
    <citation type="submission" date="2018-06" db="EMBL/GenBank/DDBJ databases">
        <authorList>
            <consortium name="Pathogen Informatics"/>
            <person name="Doyle S."/>
        </authorList>
    </citation>
    <scope>NUCLEOTIDE SEQUENCE [LARGE SCALE GENOMIC DNA]</scope>
    <source>
        <strain evidence="1 2">NCTC10692</strain>
    </source>
</reference>
<name>A0A379PHW5_ECTOL</name>
<evidence type="ECO:0000313" key="2">
    <source>
        <dbReference type="Proteomes" id="UP000255303"/>
    </source>
</evidence>
<organism evidence="1 2">
    <name type="scientific">Ectopseudomonas oleovorans</name>
    <name type="common">Pseudomonas oleovorans</name>
    <dbReference type="NCBI Taxonomy" id="301"/>
    <lineage>
        <taxon>Bacteria</taxon>
        <taxon>Pseudomonadati</taxon>
        <taxon>Pseudomonadota</taxon>
        <taxon>Gammaproteobacteria</taxon>
        <taxon>Pseudomonadales</taxon>
        <taxon>Pseudomonadaceae</taxon>
        <taxon>Ectopseudomonas</taxon>
    </lineage>
</organism>
<dbReference type="Proteomes" id="UP000255303">
    <property type="component" value="Unassembled WGS sequence"/>
</dbReference>
<dbReference type="AlphaFoldDB" id="A0A379PHW5"/>